<dbReference type="GO" id="GO:0010506">
    <property type="term" value="P:regulation of autophagy"/>
    <property type="evidence" value="ECO:0007669"/>
    <property type="project" value="TreeGrafter"/>
</dbReference>
<dbReference type="PROSITE" id="PS51339">
    <property type="entry name" value="PPASE_MYOTUBULARIN"/>
    <property type="match status" value="1"/>
</dbReference>
<dbReference type="InterPro" id="IPR017455">
    <property type="entry name" value="Znf_FYVE-rel"/>
</dbReference>
<dbReference type="GO" id="GO:0052629">
    <property type="term" value="F:phosphatidylinositol-3,5-bisphosphate 3-phosphatase activity"/>
    <property type="evidence" value="ECO:0007669"/>
    <property type="project" value="UniProtKB-EC"/>
</dbReference>
<dbReference type="GeneID" id="108260270"/>
<evidence type="ECO:0000256" key="6">
    <source>
        <dbReference type="ARBA" id="ARBA00022801"/>
    </source>
</evidence>
<dbReference type="PROSITE" id="PS00383">
    <property type="entry name" value="TYR_PHOSPHATASE_1"/>
    <property type="match status" value="1"/>
</dbReference>
<keyword evidence="9" id="KW-0472">Membrane</keyword>
<keyword evidence="4" id="KW-0479">Metal-binding</keyword>
<keyword evidence="7" id="KW-0862">Zinc</keyword>
<dbReference type="GO" id="GO:0005737">
    <property type="term" value="C:cytoplasm"/>
    <property type="evidence" value="ECO:0007669"/>
    <property type="project" value="TreeGrafter"/>
</dbReference>
<dbReference type="EC" id="3.1.3.95" evidence="3"/>
<evidence type="ECO:0000256" key="10">
    <source>
        <dbReference type="ARBA" id="ARBA00032571"/>
    </source>
</evidence>
<evidence type="ECO:0000256" key="3">
    <source>
        <dbReference type="ARBA" id="ARBA00012903"/>
    </source>
</evidence>
<feature type="region of interest" description="Disordered" evidence="14">
    <location>
        <begin position="830"/>
        <end position="896"/>
    </location>
</feature>
<dbReference type="Proteomes" id="UP000221080">
    <property type="component" value="Chromosome 28"/>
</dbReference>
<dbReference type="InterPro" id="IPR030564">
    <property type="entry name" value="Myotubularin"/>
</dbReference>
<gene>
    <name evidence="18" type="primary">LOC108260270</name>
</gene>
<dbReference type="GO" id="GO:0008270">
    <property type="term" value="F:zinc ion binding"/>
    <property type="evidence" value="ECO:0007669"/>
    <property type="project" value="UniProtKB-KW"/>
</dbReference>
<feature type="compositionally biased region" description="Low complexity" evidence="14">
    <location>
        <begin position="848"/>
        <end position="862"/>
    </location>
</feature>
<evidence type="ECO:0000256" key="13">
    <source>
        <dbReference type="PROSITE-ProRule" id="PRU00091"/>
    </source>
</evidence>
<evidence type="ECO:0000256" key="1">
    <source>
        <dbReference type="ARBA" id="ARBA00004370"/>
    </source>
</evidence>
<evidence type="ECO:0000256" key="2">
    <source>
        <dbReference type="ARBA" id="ARBA00007471"/>
    </source>
</evidence>
<dbReference type="InterPro" id="IPR000306">
    <property type="entry name" value="Znf_FYVE"/>
</dbReference>
<dbReference type="GO" id="GO:0016020">
    <property type="term" value="C:membrane"/>
    <property type="evidence" value="ECO:0007669"/>
    <property type="project" value="UniProtKB-SubCell"/>
</dbReference>
<keyword evidence="8" id="KW-0443">Lipid metabolism</keyword>
<evidence type="ECO:0000256" key="12">
    <source>
        <dbReference type="PIRSR" id="PIRSR630564-2"/>
    </source>
</evidence>
<evidence type="ECO:0000256" key="14">
    <source>
        <dbReference type="SAM" id="MobiDB-lite"/>
    </source>
</evidence>
<dbReference type="Pfam" id="PF06602">
    <property type="entry name" value="Myotub-related"/>
    <property type="match status" value="1"/>
</dbReference>
<keyword evidence="17" id="KW-1185">Reference proteome</keyword>
<feature type="active site" description="Phosphocysteine intermediate" evidence="11">
    <location>
        <position position="465"/>
    </location>
</feature>
<feature type="binding site" evidence="12">
    <location>
        <begin position="378"/>
        <end position="381"/>
    </location>
    <ligand>
        <name>substrate</name>
    </ligand>
</feature>
<dbReference type="SUPFAM" id="SSF52799">
    <property type="entry name" value="(Phosphotyrosine protein) phosphatases II"/>
    <property type="match status" value="1"/>
</dbReference>
<evidence type="ECO:0000256" key="8">
    <source>
        <dbReference type="ARBA" id="ARBA00023098"/>
    </source>
</evidence>
<sequence>MSTRTLNRLPLWTAFYKSTVCDLCLWLRQPFYFWKGILQVLTNIHEIEIRQRDSLESNASSPNPYSLIGAMGEEEQPSPEAGSPDVEKEHLQVPFPVLHGECVEYVENTDEVVIALSSYRLHIRFKDNIVNVPLQLIESVECRDLTQLHLTCKDCKIVRCEFSSSEQAQDWLRRLTSALHPPTRLDELFAFAFHTCSASVPAERDLHDEICHAGTGEHVRNRFKYEVFRMGFDTHSAWRISDINNNYRLCASYPEKVLVPSWVTDTELENVAAFRSWKRIPAVVYRHQSTGAVIGRCGQPEVSWWGWRNADDENLVQSIAKACGMDRAAVKHLSNGSCVHNSSDPDITNGNEEEEPTTPPPQKLLILDARSYAAAVANRAKGGGCECPEYYPNCEVMFMGMANIHSIRRSFQCLRALCAQVPDPANWLSALEGTKWLQHLSLLLKASLLVVNAVDRDSRPVLVHCSDGWDRTPQIVALSKLLLDPYYRTVEGFQVLVETEWLDFGHKFADRCGHGENAEDVNERCPVFLQWLDCVHQLQRQFPCSFQFNEAFLVKLVQHTYSCLFGTFLCNSGKEREERGVLENTCSVWSLLQPSNRTFHNILYSPHSETVLHPVCHVRNLMLWSAVYLPNSAPSLLCEESCASYSTASASPEDTPPGRLPKTRSYDHLLTACEGTNLLASNRRCSDPNLNETWQEHLRSEERTAETQPEENLEQAACCNTHQPETTGSDERLPNEGLLNGVEHADSKTENGIILVNQDVDSDPVVSTCSIAELPSEVPEQNGEDSVCDEALKHSSGQSVASSSAPHPGHVTNSQECFSAKESLCLANDLKSHPTSPQEDSTEPLNTPSSLHSPSQPLSPKPNIDSSVCNSEDPRVNGSVSQNSLSRQTSTASAGSLQLGCPGRMLAQGAHLGEDGLSVHRDVVQVRLRQMEAGHQLQVETLKRQVQALWNKLHVSGELTPVPDGENNVEAVHLSRCGTELFSESSWENEEQHDKQVPQWYPDHLPTHCYRCESKFWLAARKQQCRNCGNVFCASCCDHKATSQQLYEPNRVCQACYGHLRPSAVPPVLPPADLELEKPITASSN</sequence>
<dbReference type="SMART" id="SM00404">
    <property type="entry name" value="PTPc_motif"/>
    <property type="match status" value="1"/>
</dbReference>
<evidence type="ECO:0000256" key="9">
    <source>
        <dbReference type="ARBA" id="ARBA00023136"/>
    </source>
</evidence>
<dbReference type="PROSITE" id="PS50178">
    <property type="entry name" value="ZF_FYVE"/>
    <property type="match status" value="1"/>
</dbReference>
<dbReference type="RefSeq" id="XP_017315891.3">
    <property type="nucleotide sequence ID" value="XM_017460402.3"/>
</dbReference>
<dbReference type="GO" id="GO:0019903">
    <property type="term" value="F:protein phosphatase binding"/>
    <property type="evidence" value="ECO:0007669"/>
    <property type="project" value="TreeGrafter"/>
</dbReference>
<comment type="subcellular location">
    <subcellularLocation>
        <location evidence="1">Membrane</location>
    </subcellularLocation>
</comment>
<evidence type="ECO:0000259" key="16">
    <source>
        <dbReference type="PROSITE" id="PS51339"/>
    </source>
</evidence>
<dbReference type="InterPro" id="IPR010569">
    <property type="entry name" value="Myotubularin-like_Pase_dom"/>
</dbReference>
<feature type="compositionally biased region" description="Polar residues" evidence="14">
    <location>
        <begin position="833"/>
        <end position="847"/>
    </location>
</feature>
<dbReference type="InterPro" id="IPR016130">
    <property type="entry name" value="Tyr_Pase_AS"/>
</dbReference>
<organism evidence="17 18">
    <name type="scientific">Ictalurus punctatus</name>
    <name type="common">Channel catfish</name>
    <name type="synonym">Silurus punctatus</name>
    <dbReference type="NCBI Taxonomy" id="7998"/>
    <lineage>
        <taxon>Eukaryota</taxon>
        <taxon>Metazoa</taxon>
        <taxon>Chordata</taxon>
        <taxon>Craniata</taxon>
        <taxon>Vertebrata</taxon>
        <taxon>Euteleostomi</taxon>
        <taxon>Actinopterygii</taxon>
        <taxon>Neopterygii</taxon>
        <taxon>Teleostei</taxon>
        <taxon>Ostariophysi</taxon>
        <taxon>Siluriformes</taxon>
        <taxon>Ictaluridae</taxon>
        <taxon>Ictalurus</taxon>
    </lineage>
</organism>
<dbReference type="GO" id="GO:0004438">
    <property type="term" value="F:phosphatidylinositol-3-phosphate phosphatase activity"/>
    <property type="evidence" value="ECO:0007669"/>
    <property type="project" value="TreeGrafter"/>
</dbReference>
<keyword evidence="6" id="KW-0378">Hydrolase</keyword>
<dbReference type="InterPro" id="IPR029021">
    <property type="entry name" value="Prot-tyrosine_phosphatase-like"/>
</dbReference>
<dbReference type="KEGG" id="ipu:108260270"/>
<evidence type="ECO:0000256" key="4">
    <source>
        <dbReference type="ARBA" id="ARBA00022723"/>
    </source>
</evidence>
<feature type="region of interest" description="Disordered" evidence="14">
    <location>
        <begin position="774"/>
        <end position="814"/>
    </location>
</feature>
<feature type="region of interest" description="Disordered" evidence="14">
    <location>
        <begin position="336"/>
        <end position="361"/>
    </location>
</feature>
<feature type="compositionally biased region" description="Polar residues" evidence="14">
    <location>
        <begin position="336"/>
        <end position="350"/>
    </location>
</feature>
<dbReference type="InterPro" id="IPR013083">
    <property type="entry name" value="Znf_RING/FYVE/PHD"/>
</dbReference>
<dbReference type="SUPFAM" id="SSF57903">
    <property type="entry name" value="FYVE/PHD zinc finger"/>
    <property type="match status" value="1"/>
</dbReference>
<accession>A0A2D0QDU4</accession>
<evidence type="ECO:0000313" key="18">
    <source>
        <dbReference type="RefSeq" id="XP_017315891.3"/>
    </source>
</evidence>
<dbReference type="SMART" id="SM00064">
    <property type="entry name" value="FYVE"/>
    <property type="match status" value="1"/>
</dbReference>
<dbReference type="GO" id="GO:0046856">
    <property type="term" value="P:phosphatidylinositol dephosphorylation"/>
    <property type="evidence" value="ECO:0007669"/>
    <property type="project" value="TreeGrafter"/>
</dbReference>
<dbReference type="PANTHER" id="PTHR10807">
    <property type="entry name" value="MYOTUBULARIN-RELATED"/>
    <property type="match status" value="1"/>
</dbReference>
<dbReference type="Gene3D" id="3.30.40.10">
    <property type="entry name" value="Zinc/RING finger domain, C3HC4 (zinc finger)"/>
    <property type="match status" value="1"/>
</dbReference>
<evidence type="ECO:0000256" key="11">
    <source>
        <dbReference type="PIRSR" id="PIRSR630564-1"/>
    </source>
</evidence>
<feature type="binding site" evidence="12">
    <location>
        <begin position="465"/>
        <end position="471"/>
    </location>
    <ligand>
        <name>substrate</name>
    </ligand>
</feature>
<feature type="domain" description="Myotubularin phosphatase" evidence="16">
    <location>
        <begin position="217"/>
        <end position="628"/>
    </location>
</feature>
<reference evidence="17" key="1">
    <citation type="journal article" date="2016" name="Nat. Commun.">
        <title>The channel catfish genome sequence provides insights into the evolution of scale formation in teleosts.</title>
        <authorList>
            <person name="Liu Z."/>
            <person name="Liu S."/>
            <person name="Yao J."/>
            <person name="Bao L."/>
            <person name="Zhang J."/>
            <person name="Li Y."/>
            <person name="Jiang C."/>
            <person name="Sun L."/>
            <person name="Wang R."/>
            <person name="Zhang Y."/>
            <person name="Zhou T."/>
            <person name="Zeng Q."/>
            <person name="Fu Q."/>
            <person name="Gao S."/>
            <person name="Li N."/>
            <person name="Koren S."/>
            <person name="Jiang Y."/>
            <person name="Zimin A."/>
            <person name="Xu P."/>
            <person name="Phillippy A.M."/>
            <person name="Geng X."/>
            <person name="Song L."/>
            <person name="Sun F."/>
            <person name="Li C."/>
            <person name="Wang X."/>
            <person name="Chen A."/>
            <person name="Jin Y."/>
            <person name="Yuan Z."/>
            <person name="Yang Y."/>
            <person name="Tan S."/>
            <person name="Peatman E."/>
            <person name="Lu J."/>
            <person name="Qin Z."/>
            <person name="Dunham R."/>
            <person name="Li Z."/>
            <person name="Sonstegard T."/>
            <person name="Feng J."/>
            <person name="Danzmann R.G."/>
            <person name="Schroeder S."/>
            <person name="Scheffler B."/>
            <person name="Duke M.V."/>
            <person name="Ballard L."/>
            <person name="Kucuktas H."/>
            <person name="Kaltenboeck L."/>
            <person name="Liu H."/>
            <person name="Armbruster J."/>
            <person name="Xie Y."/>
            <person name="Kirby M.L."/>
            <person name="Tian Y."/>
            <person name="Flanagan M.E."/>
            <person name="Mu W."/>
            <person name="Waldbieser G.C."/>
        </authorList>
    </citation>
    <scope>NUCLEOTIDE SEQUENCE [LARGE SCALE GENOMIC DNA]</scope>
    <source>
        <strain evidence="17">SDA103</strain>
    </source>
</reference>
<feature type="region of interest" description="Disordered" evidence="14">
    <location>
        <begin position="66"/>
        <end position="86"/>
    </location>
</feature>
<evidence type="ECO:0000256" key="7">
    <source>
        <dbReference type="ARBA" id="ARBA00022833"/>
    </source>
</evidence>
<dbReference type="Pfam" id="PF01363">
    <property type="entry name" value="FYVE"/>
    <property type="match status" value="1"/>
</dbReference>
<protein>
    <recommendedName>
        <fullName evidence="3">phosphatidylinositol-3,5-bisphosphate 3-phosphatase</fullName>
        <ecNumber evidence="3">3.1.3.95</ecNumber>
    </recommendedName>
    <alternativeName>
        <fullName evidence="10">Phosphatidylinositol-3,5-bisphosphate 3-phosphatase</fullName>
    </alternativeName>
</protein>
<feature type="compositionally biased region" description="Low complexity" evidence="14">
    <location>
        <begin position="795"/>
        <end position="804"/>
    </location>
</feature>
<dbReference type="AlphaFoldDB" id="A0A2D0QDU4"/>
<proteinExistence type="inferred from homology"/>
<keyword evidence="5 13" id="KW-0863">Zinc-finger</keyword>
<reference evidence="18" key="2">
    <citation type="submission" date="2025-08" db="UniProtKB">
        <authorList>
            <consortium name="RefSeq"/>
        </authorList>
    </citation>
    <scope>IDENTIFICATION</scope>
    <source>
        <tissue evidence="18">Blood</tissue>
    </source>
</reference>
<dbReference type="InterPro" id="IPR011011">
    <property type="entry name" value="Znf_FYVE_PHD"/>
</dbReference>
<comment type="similarity">
    <text evidence="2">Belongs to the protein-tyrosine phosphatase family. Non-receptor class myotubularin subfamily.</text>
</comment>
<feature type="binding site" evidence="12">
    <location>
        <begin position="403"/>
        <end position="404"/>
    </location>
    <ligand>
        <name>substrate</name>
    </ligand>
</feature>
<dbReference type="PANTHER" id="PTHR10807:SF66">
    <property type="entry name" value="MYOTUBULARIN-RELATED PROTEIN 3"/>
    <property type="match status" value="1"/>
</dbReference>
<dbReference type="SUPFAM" id="SSF50729">
    <property type="entry name" value="PH domain-like"/>
    <property type="match status" value="1"/>
</dbReference>
<feature type="compositionally biased region" description="Polar residues" evidence="14">
    <location>
        <begin position="878"/>
        <end position="896"/>
    </location>
</feature>
<name>A0A2D0QDU4_ICTPU</name>
<evidence type="ECO:0000313" key="17">
    <source>
        <dbReference type="Proteomes" id="UP000221080"/>
    </source>
</evidence>
<evidence type="ECO:0000256" key="5">
    <source>
        <dbReference type="ARBA" id="ARBA00022771"/>
    </source>
</evidence>
<dbReference type="OrthoDB" id="271628at2759"/>
<evidence type="ECO:0000259" key="15">
    <source>
        <dbReference type="PROSITE" id="PS50178"/>
    </source>
</evidence>
<feature type="domain" description="FYVE-type" evidence="15">
    <location>
        <begin position="1003"/>
        <end position="1061"/>
    </location>
</feature>
<dbReference type="InterPro" id="IPR003595">
    <property type="entry name" value="Tyr_Pase_cat"/>
</dbReference>